<dbReference type="SUPFAM" id="SSF51306">
    <property type="entry name" value="LexA/Signal peptidase"/>
    <property type="match status" value="1"/>
</dbReference>
<evidence type="ECO:0000256" key="5">
    <source>
        <dbReference type="SAM" id="MobiDB-lite"/>
    </source>
</evidence>
<feature type="compositionally biased region" description="Basic and acidic residues" evidence="5">
    <location>
        <begin position="184"/>
        <end position="195"/>
    </location>
</feature>
<feature type="transmembrane region" description="Helical" evidence="6">
    <location>
        <begin position="242"/>
        <end position="261"/>
    </location>
</feature>
<evidence type="ECO:0000313" key="7">
    <source>
        <dbReference type="EMBL" id="SDM76156.1"/>
    </source>
</evidence>
<dbReference type="GO" id="GO:0006465">
    <property type="term" value="P:signal peptide processing"/>
    <property type="evidence" value="ECO:0007669"/>
    <property type="project" value="InterPro"/>
</dbReference>
<proteinExistence type="predicted"/>
<evidence type="ECO:0000256" key="2">
    <source>
        <dbReference type="ARBA" id="ARBA00022692"/>
    </source>
</evidence>
<dbReference type="NCBIfam" id="TIGR02228">
    <property type="entry name" value="sigpep_I_arch"/>
    <property type="match status" value="1"/>
</dbReference>
<dbReference type="InterPro" id="IPR001733">
    <property type="entry name" value="Peptidase_S26B"/>
</dbReference>
<evidence type="ECO:0000256" key="6">
    <source>
        <dbReference type="SAM" id="Phobius"/>
    </source>
</evidence>
<evidence type="ECO:0000256" key="4">
    <source>
        <dbReference type="ARBA" id="ARBA00023136"/>
    </source>
</evidence>
<feature type="region of interest" description="Disordered" evidence="5">
    <location>
        <begin position="168"/>
        <end position="197"/>
    </location>
</feature>
<dbReference type="CDD" id="cd06530">
    <property type="entry name" value="S26_SPase_I"/>
    <property type="match status" value="1"/>
</dbReference>
<dbReference type="RefSeq" id="WP_089697857.1">
    <property type="nucleotide sequence ID" value="NZ_FNHL01000003.1"/>
</dbReference>
<comment type="subcellular location">
    <subcellularLocation>
        <location evidence="1">Membrane</location>
    </subcellularLocation>
</comment>
<accession>A0A1G9VVZ4</accession>
<dbReference type="InterPro" id="IPR019533">
    <property type="entry name" value="Peptidase_S26"/>
</dbReference>
<name>A0A1G9VVZ4_9EURY</name>
<reference evidence="8" key="1">
    <citation type="submission" date="2016-10" db="EMBL/GenBank/DDBJ databases">
        <authorList>
            <person name="Varghese N."/>
            <person name="Submissions S."/>
        </authorList>
    </citation>
    <scope>NUCLEOTIDE SEQUENCE [LARGE SCALE GENOMIC DNA]</scope>
    <source>
        <strain evidence="8">CGMCC 1.10119</strain>
    </source>
</reference>
<protein>
    <submittedName>
        <fullName evidence="7">Signal peptidase, endoplasmic reticulum-type</fullName>
    </submittedName>
</protein>
<evidence type="ECO:0000256" key="3">
    <source>
        <dbReference type="ARBA" id="ARBA00022989"/>
    </source>
</evidence>
<evidence type="ECO:0000256" key="1">
    <source>
        <dbReference type="ARBA" id="ARBA00004370"/>
    </source>
</evidence>
<keyword evidence="4 6" id="KW-0472">Membrane</keyword>
<dbReference type="PRINTS" id="PR00728">
    <property type="entry name" value="SIGNALPTASE"/>
</dbReference>
<dbReference type="OrthoDB" id="4822at2157"/>
<dbReference type="PANTHER" id="PTHR10806">
    <property type="entry name" value="SIGNAL PEPTIDASE COMPLEX CATALYTIC SUBUNIT SEC11"/>
    <property type="match status" value="1"/>
</dbReference>
<organism evidence="7 8">
    <name type="scientific">Halogranum gelatinilyticum</name>
    <dbReference type="NCBI Taxonomy" id="660521"/>
    <lineage>
        <taxon>Archaea</taxon>
        <taxon>Methanobacteriati</taxon>
        <taxon>Methanobacteriota</taxon>
        <taxon>Stenosarchaea group</taxon>
        <taxon>Halobacteria</taxon>
        <taxon>Halobacteriales</taxon>
        <taxon>Haloferacaceae</taxon>
    </lineage>
</organism>
<feature type="transmembrane region" description="Helical" evidence="6">
    <location>
        <begin position="267"/>
        <end position="289"/>
    </location>
</feature>
<feature type="compositionally biased region" description="Low complexity" evidence="5">
    <location>
        <begin position="212"/>
        <end position="225"/>
    </location>
</feature>
<dbReference type="AlphaFoldDB" id="A0A1G9VVZ4"/>
<sequence length="345" mass="35476">MNTGRLARILGLLILVAAVSPFVVYGVPEVVGGEQSYVVLTGSMQPNINPGDAVVVESVAPAAVVSGDVITFTRGGESVPTTHRVTEVEETADGVRYWTKGDNNEDPDPQPVTPDRLVGRVMLTIPYIGYAVQFVNTDAGFAALVVAPIALFVLNEVWLVATSVRGRSSGDEAAGDADGAETPVAEHTEHTEHTAQTDVTLAVASDADDTAADPVAAPSAPSTVSDEADEVASGYSISRTDIRLAIVALAAFTAYSVWVATQLTEGWSVAVVAGTGASTLLLCGLYYAAGPAGSTEPTSSTRETPPEPSGGGQGLTDGGTDPAESADVAHVADTEDFWEEDDADA</sequence>
<dbReference type="STRING" id="660521.SAMN04487949_2523"/>
<dbReference type="EMBL" id="FNHL01000003">
    <property type="protein sequence ID" value="SDM76156.1"/>
    <property type="molecule type" value="Genomic_DNA"/>
</dbReference>
<dbReference type="Gene3D" id="2.10.109.10">
    <property type="entry name" value="Umud Fragment, subunit A"/>
    <property type="match status" value="1"/>
</dbReference>
<feature type="compositionally biased region" description="Acidic residues" evidence="5">
    <location>
        <begin position="334"/>
        <end position="345"/>
    </location>
</feature>
<dbReference type="GO" id="GO:0004252">
    <property type="term" value="F:serine-type endopeptidase activity"/>
    <property type="evidence" value="ECO:0007669"/>
    <property type="project" value="InterPro"/>
</dbReference>
<dbReference type="GO" id="GO:0016020">
    <property type="term" value="C:membrane"/>
    <property type="evidence" value="ECO:0007669"/>
    <property type="project" value="UniProtKB-SubCell"/>
</dbReference>
<evidence type="ECO:0000313" key="8">
    <source>
        <dbReference type="Proteomes" id="UP000199451"/>
    </source>
</evidence>
<dbReference type="InterPro" id="IPR036286">
    <property type="entry name" value="LexA/Signal_pep-like_sf"/>
</dbReference>
<feature type="transmembrane region" description="Helical" evidence="6">
    <location>
        <begin position="139"/>
        <end position="161"/>
    </location>
</feature>
<feature type="compositionally biased region" description="Low complexity" evidence="5">
    <location>
        <begin position="294"/>
        <end position="303"/>
    </location>
</feature>
<feature type="region of interest" description="Disordered" evidence="5">
    <location>
        <begin position="210"/>
        <end position="229"/>
    </location>
</feature>
<feature type="region of interest" description="Disordered" evidence="5">
    <location>
        <begin position="292"/>
        <end position="345"/>
    </location>
</feature>
<dbReference type="Proteomes" id="UP000199451">
    <property type="component" value="Unassembled WGS sequence"/>
</dbReference>
<gene>
    <name evidence="7" type="ORF">SAMN04487949_2523</name>
</gene>
<keyword evidence="2 6" id="KW-0812">Transmembrane</keyword>
<keyword evidence="8" id="KW-1185">Reference proteome</keyword>
<dbReference type="PANTHER" id="PTHR10806:SF6">
    <property type="entry name" value="SIGNAL PEPTIDASE COMPLEX CATALYTIC SUBUNIT SEC11"/>
    <property type="match status" value="1"/>
</dbReference>
<keyword evidence="3 6" id="KW-1133">Transmembrane helix</keyword>